<dbReference type="GO" id="GO:0009063">
    <property type="term" value="P:amino acid catabolic process"/>
    <property type="evidence" value="ECO:0007669"/>
    <property type="project" value="TreeGrafter"/>
</dbReference>
<keyword evidence="9" id="KW-1185">Reference proteome</keyword>
<evidence type="ECO:0000256" key="1">
    <source>
        <dbReference type="ARBA" id="ARBA00004814"/>
    </source>
</evidence>
<evidence type="ECO:0000256" key="6">
    <source>
        <dbReference type="ARBA" id="ARBA00047321"/>
    </source>
</evidence>
<accession>A0A2V4V231</accession>
<dbReference type="AlphaFoldDB" id="A0A2V4V231"/>
<dbReference type="InterPro" id="IPR002937">
    <property type="entry name" value="Amino_oxidase"/>
</dbReference>
<dbReference type="GO" id="GO:0009851">
    <property type="term" value="P:auxin biosynthetic process"/>
    <property type="evidence" value="ECO:0007669"/>
    <property type="project" value="UniProtKB-KW"/>
</dbReference>
<dbReference type="Gene3D" id="1.20.1440.240">
    <property type="match status" value="1"/>
</dbReference>
<dbReference type="RefSeq" id="WP_110924320.1">
    <property type="nucleotide sequence ID" value="NZ_QJSU01000013.1"/>
</dbReference>
<comment type="similarity">
    <text evidence="2">Belongs to the tryptophan 2-monooxygenase family.</text>
</comment>
<feature type="domain" description="Amine oxidase" evidence="7">
    <location>
        <begin position="63"/>
        <end position="540"/>
    </location>
</feature>
<comment type="caution">
    <text evidence="8">The sequence shown here is derived from an EMBL/GenBank/DDBJ whole genome shotgun (WGS) entry which is preliminary data.</text>
</comment>
<evidence type="ECO:0000256" key="3">
    <source>
        <dbReference type="ARBA" id="ARBA00012535"/>
    </source>
</evidence>
<protein>
    <recommendedName>
        <fullName evidence="4">Tryptophan 2-monooxygenase</fullName>
        <ecNumber evidence="3">1.13.12.3</ecNumber>
    </recommendedName>
</protein>
<dbReference type="EMBL" id="QJSU01000013">
    <property type="protein sequence ID" value="PYE36528.1"/>
    <property type="molecule type" value="Genomic_DNA"/>
</dbReference>
<dbReference type="Proteomes" id="UP000247746">
    <property type="component" value="Unassembled WGS sequence"/>
</dbReference>
<dbReference type="Gene3D" id="3.50.50.60">
    <property type="entry name" value="FAD/NAD(P)-binding domain"/>
    <property type="match status" value="1"/>
</dbReference>
<keyword evidence="5" id="KW-0073">Auxin biosynthesis</keyword>
<sequence>MKDLLHSPTRRQLLSMIGKTAGATAMYQAMTTLGFASESSFQKEIDLKGAPAGASIVILGAGLGGLTAAYELRKAGYKVTVLEYQNRGGGRSWTLNSGDKYTELGGEEVTCDFEKGNYFNGGPWRLPVHHYAVFHYCKKFNVALQPFIQTNDRAYLHRTNHFNGAPQRLGDVQSDIRGYVSELLSKAVNKGSLDDTVTKEDKEKLLEGLKGWGVLDTDYRYVKSHETGKHRGYSVYPGGGLMPDAKPSTPIPMDKLLSSGMWSDLYNNYTVHVHQPAMFQPVGGMGKIGDAFTRECRDMIQFKAKVTKIHQDETGVTVDYIDANNSKGSNSESGNFESGNLTGSIKSIRADWCICNIPLSVLTQIDINVSEPMKQAMAAVPYDTSYKVGLEFKRRFWEEDEWIYGGITYTDLPITQISYPSQDLFTSGSGVLLGAYGFGEASYKFNALTPKERINVALEYGKYIHPQYTKEFRAGTSVAWHRIPWSLGCYGIWSESSRQQYYESLCSIDHRIVLAGEHCSHIPAWQEGAILSGLDAAKRLHQKAKKLG</sequence>
<reference evidence="8 9" key="1">
    <citation type="submission" date="2018-06" db="EMBL/GenBank/DDBJ databases">
        <title>Genomic Encyclopedia of Type Strains, Phase III (KMG-III): the genomes of soil and plant-associated and newly described type strains.</title>
        <authorList>
            <person name="Whitman W."/>
        </authorList>
    </citation>
    <scope>NUCLEOTIDE SEQUENCE [LARGE SCALE GENOMIC DNA]</scope>
    <source>
        <strain evidence="8 9">CECT 5889</strain>
    </source>
</reference>
<evidence type="ECO:0000313" key="9">
    <source>
        <dbReference type="Proteomes" id="UP000247746"/>
    </source>
</evidence>
<dbReference type="GO" id="GO:0001716">
    <property type="term" value="F:L-amino-acid oxidase activity"/>
    <property type="evidence" value="ECO:0007669"/>
    <property type="project" value="TreeGrafter"/>
</dbReference>
<dbReference type="PANTHER" id="PTHR10742:SF342">
    <property type="entry name" value="AMINE OXIDASE"/>
    <property type="match status" value="1"/>
</dbReference>
<dbReference type="InterPro" id="IPR006311">
    <property type="entry name" value="TAT_signal"/>
</dbReference>
<dbReference type="PROSITE" id="PS51318">
    <property type="entry name" value="TAT"/>
    <property type="match status" value="1"/>
</dbReference>
<dbReference type="SUPFAM" id="SSF54373">
    <property type="entry name" value="FAD-linked reductases, C-terminal domain"/>
    <property type="match status" value="1"/>
</dbReference>
<dbReference type="InterPro" id="IPR050281">
    <property type="entry name" value="Flavin_monoamine_oxidase"/>
</dbReference>
<proteinExistence type="inferred from homology"/>
<dbReference type="PANTHER" id="PTHR10742">
    <property type="entry name" value="FLAVIN MONOAMINE OXIDASE"/>
    <property type="match status" value="1"/>
</dbReference>
<evidence type="ECO:0000313" key="8">
    <source>
        <dbReference type="EMBL" id="PYE36528.1"/>
    </source>
</evidence>
<evidence type="ECO:0000256" key="4">
    <source>
        <dbReference type="ARBA" id="ARBA00017871"/>
    </source>
</evidence>
<evidence type="ECO:0000256" key="2">
    <source>
        <dbReference type="ARBA" id="ARBA00005833"/>
    </source>
</evidence>
<dbReference type="GO" id="GO:0050361">
    <property type="term" value="F:tryptophan 2-monooxygenase activity"/>
    <property type="evidence" value="ECO:0007669"/>
    <property type="project" value="UniProtKB-EC"/>
</dbReference>
<name>A0A2V4V231_9GAMM</name>
<dbReference type="SUPFAM" id="SSF51905">
    <property type="entry name" value="FAD/NAD(P)-binding domain"/>
    <property type="match status" value="1"/>
</dbReference>
<dbReference type="Gene3D" id="3.90.660.10">
    <property type="match status" value="1"/>
</dbReference>
<evidence type="ECO:0000256" key="5">
    <source>
        <dbReference type="ARBA" id="ARBA00023070"/>
    </source>
</evidence>
<dbReference type="InterPro" id="IPR036188">
    <property type="entry name" value="FAD/NAD-bd_sf"/>
</dbReference>
<comment type="catalytic activity">
    <reaction evidence="6">
        <text>L-tryptophan + O2 = indole-3-acetamide + CO2 + H2O</text>
        <dbReference type="Rhea" id="RHEA:16165"/>
        <dbReference type="ChEBI" id="CHEBI:15377"/>
        <dbReference type="ChEBI" id="CHEBI:15379"/>
        <dbReference type="ChEBI" id="CHEBI:16031"/>
        <dbReference type="ChEBI" id="CHEBI:16526"/>
        <dbReference type="ChEBI" id="CHEBI:57912"/>
        <dbReference type="EC" id="1.13.12.3"/>
    </reaction>
</comment>
<dbReference type="OrthoDB" id="337830at2"/>
<dbReference type="Pfam" id="PF01593">
    <property type="entry name" value="Amino_oxidase"/>
    <property type="match status" value="1"/>
</dbReference>
<evidence type="ECO:0000259" key="7">
    <source>
        <dbReference type="Pfam" id="PF01593"/>
    </source>
</evidence>
<organism evidence="8 9">
    <name type="scientific">Psychrobacter fozii</name>
    <dbReference type="NCBI Taxonomy" id="198480"/>
    <lineage>
        <taxon>Bacteria</taxon>
        <taxon>Pseudomonadati</taxon>
        <taxon>Pseudomonadota</taxon>
        <taxon>Gammaproteobacteria</taxon>
        <taxon>Moraxellales</taxon>
        <taxon>Moraxellaceae</taxon>
        <taxon>Psychrobacter</taxon>
    </lineage>
</organism>
<comment type="pathway">
    <text evidence="1">Plant hormone metabolism; auxin biosynthesis.</text>
</comment>
<dbReference type="EC" id="1.13.12.3" evidence="3"/>
<gene>
    <name evidence="8" type="ORF">DFP82_11314</name>
</gene>